<evidence type="ECO:0000256" key="8">
    <source>
        <dbReference type="PROSITE-ProRule" id="PRU00042"/>
    </source>
</evidence>
<dbReference type="PROSITE" id="PS00028">
    <property type="entry name" value="ZINC_FINGER_C2H2_1"/>
    <property type="match status" value="2"/>
</dbReference>
<feature type="domain" description="C2H2-type" evidence="10">
    <location>
        <begin position="686"/>
        <end position="715"/>
    </location>
</feature>
<keyword evidence="2" id="KW-0479">Metal-binding</keyword>
<evidence type="ECO:0000256" key="9">
    <source>
        <dbReference type="SAM" id="MobiDB-lite"/>
    </source>
</evidence>
<feature type="compositionally biased region" description="Low complexity" evidence="9">
    <location>
        <begin position="810"/>
        <end position="825"/>
    </location>
</feature>
<dbReference type="InterPro" id="IPR013087">
    <property type="entry name" value="Znf_C2H2_type"/>
</dbReference>
<dbReference type="PANTHER" id="PTHR24399">
    <property type="entry name" value="ZINC FINGER AND BTB DOMAIN-CONTAINING"/>
    <property type="match status" value="1"/>
</dbReference>
<evidence type="ECO:0000313" key="11">
    <source>
        <dbReference type="EMBL" id="KAL0468542.1"/>
    </source>
</evidence>
<feature type="compositionally biased region" description="Polar residues" evidence="9">
    <location>
        <begin position="10"/>
        <end position="40"/>
    </location>
</feature>
<keyword evidence="12" id="KW-1185">Reference proteome</keyword>
<keyword evidence="5" id="KW-0805">Transcription regulation</keyword>
<feature type="compositionally biased region" description="Low complexity" evidence="9">
    <location>
        <begin position="147"/>
        <end position="161"/>
    </location>
</feature>
<dbReference type="EMBL" id="JAVLET010000007">
    <property type="protein sequence ID" value="KAL0468542.1"/>
    <property type="molecule type" value="Genomic_DNA"/>
</dbReference>
<evidence type="ECO:0000256" key="3">
    <source>
        <dbReference type="ARBA" id="ARBA00022737"/>
    </source>
</evidence>
<dbReference type="InterPro" id="IPR036236">
    <property type="entry name" value="Znf_C2H2_sf"/>
</dbReference>
<feature type="region of interest" description="Disordered" evidence="9">
    <location>
        <begin position="373"/>
        <end position="405"/>
    </location>
</feature>
<feature type="compositionally biased region" description="Polar residues" evidence="9">
    <location>
        <begin position="373"/>
        <end position="383"/>
    </location>
</feature>
<feature type="compositionally biased region" description="Basic and acidic residues" evidence="9">
    <location>
        <begin position="787"/>
        <end position="805"/>
    </location>
</feature>
<evidence type="ECO:0000259" key="10">
    <source>
        <dbReference type="PROSITE" id="PS50157"/>
    </source>
</evidence>
<feature type="region of interest" description="Disordered" evidence="9">
    <location>
        <begin position="147"/>
        <end position="170"/>
    </location>
</feature>
<feature type="region of interest" description="Disordered" evidence="9">
    <location>
        <begin position="779"/>
        <end position="839"/>
    </location>
</feature>
<dbReference type="Proteomes" id="UP001451303">
    <property type="component" value="Unassembled WGS sequence"/>
</dbReference>
<dbReference type="SMART" id="SM00355">
    <property type="entry name" value="ZnF_C2H2"/>
    <property type="match status" value="2"/>
</dbReference>
<organism evidence="11 12">
    <name type="scientific">Neurospora intermedia</name>
    <dbReference type="NCBI Taxonomy" id="5142"/>
    <lineage>
        <taxon>Eukaryota</taxon>
        <taxon>Fungi</taxon>
        <taxon>Dikarya</taxon>
        <taxon>Ascomycota</taxon>
        <taxon>Pezizomycotina</taxon>
        <taxon>Sordariomycetes</taxon>
        <taxon>Sordariomycetidae</taxon>
        <taxon>Sordariales</taxon>
        <taxon>Sordariaceae</taxon>
        <taxon>Neurospora</taxon>
    </lineage>
</organism>
<reference evidence="11 12" key="1">
    <citation type="submission" date="2023-09" db="EMBL/GenBank/DDBJ databases">
        <title>Multi-omics analysis of a traditional fermented food reveals byproduct-associated fungal strains for waste-to-food upcycling.</title>
        <authorList>
            <consortium name="Lawrence Berkeley National Laboratory"/>
            <person name="Rekdal V.M."/>
            <person name="Villalobos-Escobedo J.M."/>
            <person name="Rodriguez-Valeron N."/>
            <person name="Garcia M.O."/>
            <person name="Vasquez D.P."/>
            <person name="Damayanti I."/>
            <person name="Sorensen P.M."/>
            <person name="Baidoo E.E."/>
            <person name="De Carvalho A.C."/>
            <person name="Riley R."/>
            <person name="Lipzen A."/>
            <person name="He G."/>
            <person name="Yan M."/>
            <person name="Haridas S."/>
            <person name="Daum C."/>
            <person name="Yoshinaga Y."/>
            <person name="Ng V."/>
            <person name="Grigoriev I.V."/>
            <person name="Munk R."/>
            <person name="Nuraida L."/>
            <person name="Wijaya C.H."/>
            <person name="Morales P.-C."/>
            <person name="Keasling J.D."/>
        </authorList>
    </citation>
    <scope>NUCLEOTIDE SEQUENCE [LARGE SCALE GENOMIC DNA]</scope>
    <source>
        <strain evidence="11 12">FGSC 2613</strain>
    </source>
</reference>
<dbReference type="PROSITE" id="PS50157">
    <property type="entry name" value="ZINC_FINGER_C2H2_2"/>
    <property type="match status" value="2"/>
</dbReference>
<evidence type="ECO:0000313" key="12">
    <source>
        <dbReference type="Proteomes" id="UP001451303"/>
    </source>
</evidence>
<feature type="compositionally biased region" description="Low complexity" evidence="9">
    <location>
        <begin position="964"/>
        <end position="992"/>
    </location>
</feature>
<feature type="region of interest" description="Disordered" evidence="9">
    <location>
        <begin position="912"/>
        <end position="1019"/>
    </location>
</feature>
<keyword evidence="3" id="KW-0677">Repeat</keyword>
<feature type="compositionally biased region" description="Low complexity" evidence="9">
    <location>
        <begin position="475"/>
        <end position="490"/>
    </location>
</feature>
<accession>A0ABR3D787</accession>
<dbReference type="Gene3D" id="3.30.160.60">
    <property type="entry name" value="Classic Zinc Finger"/>
    <property type="match status" value="3"/>
</dbReference>
<gene>
    <name evidence="11" type="ORF">QR685DRAFT_546368</name>
</gene>
<proteinExistence type="predicted"/>
<sequence>MEAPGGSDHTMYTTPGLGSSSCWRSPSSIHPSIQQKSSPVQWCPQVPGRAWSWELSLATLDGGARKQKSEPTVDIDKGALEGVRSASARMCATVQGDRKENKQLTALCFNRQSTREPHHSPNTYILVWPSPLRKYDRYDVDDDDDPLYSTSPSLPYPTMMSNPPLSGVTRPRQRLHRRQNSTPSAFEAVKIAPLPTFPHQQHQRPHMGHRRGVSLDTRRHPLVSSTITTTSQQDYSTLVSTTGPDTGMPTSMPAAPQNILAQQQHQAHLIARPSSSQTDYSDLSSDSGDSFLLSPHGTPHQRNHFMDGLASQGPIPELSLSYDTYIDPNFDAMMKRNQVSYDSNNNNVMASSSSATPSFDFFASDAALSTPNFMSFPDQSPAGTGQGGWISEGEASNTQLRRASRRVSVGLNNSLIDKLAKYEPMANGQRPETPPMHDAAGKHAGSDVFSGNTEDEAGFYPPTPMETPHDRFMKQQATQQQQQQQQQQQTLRPSRFADDYDESMEETLKPIRGHRSNRNSGIFQELRQQAEAMAAAAPATSQADSMPTTFQSHTLPTAQDEDLLRIHSDFIKLEHGFTFPDMGSQMGPQMGSQMQGLGGMSPFDNKPDLGPPSEYGDADPQASSRQSSVSPSRRGSPHRRTDSIASIASAASIASINIEETKTETGVTLDDIAQYIEGPDPADGKWVCTYEDCRKRFGRKENIKSHVQTHLNDRQYQCPTCKKCFVRQHDLKRHAKIHTGIKPYPCECGNSFARHDALTRHRQRGMCVGAFDGIVRKVVKRGRPRKNRPDMEERKDKSDRTIDRSRSHHSTSSSVSSFSGYSDSSVPNSPGNDYDHIIDDEQFPGLLDMPMGNVPNLPPSIVSGHAGHGHGAMASSSTMNPAAATMSVSSVSSAPMPSFDPRVNEVMNVDSPASRNYANSPSAVSNYSHASHPSISITEHHGPGSDFGLPGSQNAASPAKSAVSHYTPPELSSSSSPPTHTQQQQGSQGPTYYDLDPSHGGMSNIPGPATSMGMGATVGPTHVDPTNMLLHGYEHQMDQNLMLGNLDGMAKFEVMEGYDAATEVNMFGDAHEGDGSGHDGSNMYFGS</sequence>
<feature type="domain" description="C2H2-type" evidence="10">
    <location>
        <begin position="716"/>
        <end position="743"/>
    </location>
</feature>
<evidence type="ECO:0000256" key="4">
    <source>
        <dbReference type="ARBA" id="ARBA00022833"/>
    </source>
</evidence>
<dbReference type="PANTHER" id="PTHR24399:SF70">
    <property type="entry name" value="C2H2-TYPE DOMAIN-CONTAINING PROTEIN"/>
    <property type="match status" value="1"/>
</dbReference>
<feature type="region of interest" description="Disordered" evidence="9">
    <location>
        <begin position="528"/>
        <end position="557"/>
    </location>
</feature>
<feature type="compositionally biased region" description="Low complexity" evidence="9">
    <location>
        <begin position="529"/>
        <end position="543"/>
    </location>
</feature>
<dbReference type="SUPFAM" id="SSF57667">
    <property type="entry name" value="beta-beta-alpha zinc fingers"/>
    <property type="match status" value="2"/>
</dbReference>
<keyword evidence="6" id="KW-0804">Transcription</keyword>
<comment type="subcellular location">
    <subcellularLocation>
        <location evidence="1">Nucleus</location>
    </subcellularLocation>
</comment>
<protein>
    <recommendedName>
        <fullName evidence="10">C2H2-type domain-containing protein</fullName>
    </recommendedName>
</protein>
<keyword evidence="8" id="KW-0863">Zinc-finger</keyword>
<feature type="compositionally biased region" description="Polar residues" evidence="9">
    <location>
        <begin position="544"/>
        <end position="557"/>
    </location>
</feature>
<evidence type="ECO:0000256" key="2">
    <source>
        <dbReference type="ARBA" id="ARBA00022723"/>
    </source>
</evidence>
<feature type="compositionally biased region" description="Low complexity" evidence="9">
    <location>
        <begin position="582"/>
        <end position="595"/>
    </location>
</feature>
<evidence type="ECO:0000256" key="6">
    <source>
        <dbReference type="ARBA" id="ARBA00023163"/>
    </source>
</evidence>
<evidence type="ECO:0000256" key="7">
    <source>
        <dbReference type="ARBA" id="ARBA00023242"/>
    </source>
</evidence>
<evidence type="ECO:0000256" key="5">
    <source>
        <dbReference type="ARBA" id="ARBA00023015"/>
    </source>
</evidence>
<keyword evidence="7" id="KW-0539">Nucleus</keyword>
<comment type="caution">
    <text evidence="11">The sequence shown here is derived from an EMBL/GenBank/DDBJ whole genome shotgun (WGS) entry which is preliminary data.</text>
</comment>
<dbReference type="Pfam" id="PF00096">
    <property type="entry name" value="zf-C2H2"/>
    <property type="match status" value="1"/>
</dbReference>
<keyword evidence="4" id="KW-0862">Zinc</keyword>
<feature type="compositionally biased region" description="Low complexity" evidence="9">
    <location>
        <begin position="623"/>
        <end position="634"/>
    </location>
</feature>
<name>A0ABR3D787_NEUIN</name>
<evidence type="ECO:0000256" key="1">
    <source>
        <dbReference type="ARBA" id="ARBA00004123"/>
    </source>
</evidence>
<feature type="compositionally biased region" description="Polar residues" evidence="9">
    <location>
        <begin position="912"/>
        <end position="937"/>
    </location>
</feature>
<feature type="compositionally biased region" description="Low complexity" evidence="9">
    <location>
        <begin position="266"/>
        <end position="294"/>
    </location>
</feature>
<feature type="region of interest" description="Disordered" evidence="9">
    <location>
        <begin position="266"/>
        <end position="299"/>
    </location>
</feature>
<feature type="region of interest" description="Disordered" evidence="9">
    <location>
        <begin position="579"/>
        <end position="646"/>
    </location>
</feature>
<feature type="region of interest" description="Disordered" evidence="9">
    <location>
        <begin position="1"/>
        <end position="41"/>
    </location>
</feature>
<feature type="region of interest" description="Disordered" evidence="9">
    <location>
        <begin position="422"/>
        <end position="496"/>
    </location>
</feature>